<comment type="subcellular location">
    <subcellularLocation>
        <location evidence="4">Cell membrane</location>
    </subcellularLocation>
    <subcellularLocation>
        <location evidence="1">Membrane</location>
        <topology evidence="1">Multi-pass membrane protein</topology>
    </subcellularLocation>
</comment>
<dbReference type="PANTHER" id="PTHR22550:SF5">
    <property type="entry name" value="LEUCINE ZIPPER PROTEIN 4"/>
    <property type="match status" value="1"/>
</dbReference>
<feature type="transmembrane region" description="Helical" evidence="5">
    <location>
        <begin position="241"/>
        <end position="262"/>
    </location>
</feature>
<dbReference type="RefSeq" id="WP_053994580.1">
    <property type="nucleotide sequence ID" value="NZ_CP065643.1"/>
</dbReference>
<reference evidence="6 7" key="1">
    <citation type="submission" date="2015-07" db="EMBL/GenBank/DDBJ databases">
        <title>Genome sequencing project for genomic taxonomy and phylogenomics of Bacillus-like bacteria.</title>
        <authorList>
            <person name="Liu B."/>
            <person name="Wang J."/>
            <person name="Zhu Y."/>
            <person name="Liu G."/>
            <person name="Chen Q."/>
            <person name="Chen Z."/>
            <person name="Che J."/>
            <person name="Ge C."/>
            <person name="Shi H."/>
            <person name="Pan Z."/>
            <person name="Liu X."/>
        </authorList>
    </citation>
    <scope>NUCLEOTIDE SEQUENCE [LARGE SCALE GENOMIC DNA]</scope>
    <source>
        <strain evidence="6 7">DSM 54</strain>
    </source>
</reference>
<evidence type="ECO:0000256" key="2">
    <source>
        <dbReference type="ARBA" id="ARBA00005278"/>
    </source>
</evidence>
<feature type="transmembrane region" description="Helical" evidence="5">
    <location>
        <begin position="283"/>
        <end position="302"/>
    </location>
</feature>
<evidence type="ECO:0000313" key="7">
    <source>
        <dbReference type="Proteomes" id="UP000037977"/>
    </source>
</evidence>
<comment type="similarity">
    <text evidence="2 4">Belongs to the GerABKA family.</text>
</comment>
<dbReference type="Pfam" id="PF03323">
    <property type="entry name" value="GerA"/>
    <property type="match status" value="1"/>
</dbReference>
<organism evidence="6 7">
    <name type="scientific">Lysinibacillus macroides</name>
    <dbReference type="NCBI Taxonomy" id="33935"/>
    <lineage>
        <taxon>Bacteria</taxon>
        <taxon>Bacillati</taxon>
        <taxon>Bacillota</taxon>
        <taxon>Bacilli</taxon>
        <taxon>Bacillales</taxon>
        <taxon>Bacillaceae</taxon>
        <taxon>Lysinibacillus</taxon>
    </lineage>
</organism>
<keyword evidence="7" id="KW-1185">Reference proteome</keyword>
<dbReference type="PATRIC" id="fig|33935.3.peg.1214"/>
<dbReference type="GO" id="GO:0009847">
    <property type="term" value="P:spore germination"/>
    <property type="evidence" value="ECO:0007669"/>
    <property type="project" value="UniProtKB-UniRule"/>
</dbReference>
<keyword evidence="5" id="KW-1133">Transmembrane helix</keyword>
<protein>
    <submittedName>
        <fullName evidence="6">Spore gernimation protein</fullName>
    </submittedName>
</protein>
<feature type="transmembrane region" description="Helical" evidence="5">
    <location>
        <begin position="374"/>
        <end position="393"/>
    </location>
</feature>
<dbReference type="EMBL" id="LGCI01000005">
    <property type="protein sequence ID" value="KOY83340.1"/>
    <property type="molecule type" value="Genomic_DNA"/>
</dbReference>
<dbReference type="InterPro" id="IPR050768">
    <property type="entry name" value="UPF0353/GerABKA_families"/>
</dbReference>
<gene>
    <name evidence="6" type="ORF">ADM90_08710</name>
</gene>
<accession>A0A0M9DME2</accession>
<evidence type="ECO:0000256" key="1">
    <source>
        <dbReference type="ARBA" id="ARBA00004141"/>
    </source>
</evidence>
<dbReference type="PANTHER" id="PTHR22550">
    <property type="entry name" value="SPORE GERMINATION PROTEIN"/>
    <property type="match status" value="1"/>
</dbReference>
<feature type="transmembrane region" description="Helical" evidence="5">
    <location>
        <begin position="347"/>
        <end position="368"/>
    </location>
</feature>
<evidence type="ECO:0000256" key="3">
    <source>
        <dbReference type="ARBA" id="ARBA00023136"/>
    </source>
</evidence>
<dbReference type="STRING" id="33935.ADM90_08710"/>
<evidence type="ECO:0000256" key="4">
    <source>
        <dbReference type="PIRNR" id="PIRNR005690"/>
    </source>
</evidence>
<dbReference type="PIRSF" id="PIRSF005690">
    <property type="entry name" value="GerBA"/>
    <property type="match status" value="1"/>
</dbReference>
<evidence type="ECO:0000256" key="5">
    <source>
        <dbReference type="SAM" id="Phobius"/>
    </source>
</evidence>
<evidence type="ECO:0000313" key="6">
    <source>
        <dbReference type="EMBL" id="KOY83340.1"/>
    </source>
</evidence>
<name>A0A0M9DME2_9BACI</name>
<dbReference type="GO" id="GO:0005886">
    <property type="term" value="C:plasma membrane"/>
    <property type="evidence" value="ECO:0007669"/>
    <property type="project" value="UniProtKB-SubCell"/>
</dbReference>
<keyword evidence="3 4" id="KW-0472">Membrane</keyword>
<feature type="transmembrane region" description="Helical" evidence="5">
    <location>
        <begin position="405"/>
        <end position="430"/>
    </location>
</feature>
<proteinExistence type="inferred from homology"/>
<keyword evidence="5" id="KW-0812">Transmembrane</keyword>
<dbReference type="Proteomes" id="UP000037977">
    <property type="component" value="Unassembled WGS sequence"/>
</dbReference>
<dbReference type="InterPro" id="IPR004995">
    <property type="entry name" value="Spore_Ger"/>
</dbReference>
<dbReference type="OrthoDB" id="9772630at2"/>
<sequence>MPQQEQALELHTLKQLFQKSADIQFQEYTFHQQKVHFITCDAMIDQQMLNEVIMQRIQYFYDHLEEIPFEENITRHLHLPSLKKVQDKEQLITLVYSGFLLLYFDKDKLLYACDIAKKPNRQPEETRMEVIVKGPRDNFIEDIRVNIALLRKRLPTNSFCVEKMEIGKRSKTTVAILYFDDIVDMDILHGIKKQLAAIDTDIIFSGDLLMERVNKNSKLFPKFDYTGRPDYAVQALARGRFIIFVDGVAYGVVTPVNLFLLLKSAEDNEYPIVFSSLERLLRIFGILIGLLLPAFWLALTTYHQNQLPLQLLATVVQAKAGLPLPSSLEMLLMLLMFELFREAGLRLPSVIGGTISVVGGLIIGDAAIRAGVTSPEMIVIIAISTIASFTLVNQSLVTSISILRVAFILASAFLGLFGFFVSLYLTFLYLCNIRIYGYSYMNLATDLNWMTIKKSIFRLSPKGYSERNKALAPQDFTRTSKIPNQKEQ</sequence>
<comment type="caution">
    <text evidence="6">The sequence shown here is derived from an EMBL/GenBank/DDBJ whole genome shotgun (WGS) entry which is preliminary data.</text>
</comment>
<dbReference type="AlphaFoldDB" id="A0A0M9DME2"/>